<reference evidence="6" key="1">
    <citation type="submission" date="2011-08" db="EMBL/GenBank/DDBJ databases">
        <title>The draft genome of Latimeria chalumnae.</title>
        <authorList>
            <person name="Di Palma F."/>
            <person name="Alfoldi J."/>
            <person name="Johnson J."/>
            <person name="Berlin A."/>
            <person name="Gnerre S."/>
            <person name="Jaffe D."/>
            <person name="MacCallum I."/>
            <person name="Young S."/>
            <person name="Walker B.J."/>
            <person name="Lander E."/>
            <person name="Lindblad-Toh K."/>
        </authorList>
    </citation>
    <scope>NUCLEOTIDE SEQUENCE [LARGE SCALE GENOMIC DNA]</scope>
    <source>
        <strain evidence="6">Wild caught</strain>
    </source>
</reference>
<dbReference type="PROSITE" id="PS50294">
    <property type="entry name" value="WD_REPEATS_REGION"/>
    <property type="match status" value="4"/>
</dbReference>
<dbReference type="InterPro" id="IPR001680">
    <property type="entry name" value="WD40_rpt"/>
</dbReference>
<evidence type="ECO:0000313" key="6">
    <source>
        <dbReference type="Proteomes" id="UP000008672"/>
    </source>
</evidence>
<dbReference type="PANTHER" id="PTHR44791:SF1">
    <property type="entry name" value="TELOMERASE PROTEIN COMPONENT 1"/>
    <property type="match status" value="1"/>
</dbReference>
<dbReference type="EMBL" id="AFYH01265933">
    <property type="status" value="NOT_ANNOTATED_CDS"/>
    <property type="molecule type" value="Genomic_DNA"/>
</dbReference>
<dbReference type="PRINTS" id="PR00320">
    <property type="entry name" value="GPROTEINBRPT"/>
</dbReference>
<keyword evidence="6" id="KW-1185">Reference proteome</keyword>
<dbReference type="Pfam" id="PF00400">
    <property type="entry name" value="WD40"/>
    <property type="match status" value="3"/>
</dbReference>
<evidence type="ECO:0000256" key="1">
    <source>
        <dbReference type="ARBA" id="ARBA00022574"/>
    </source>
</evidence>
<dbReference type="PROSITE" id="PS00678">
    <property type="entry name" value="WD_REPEATS_1"/>
    <property type="match status" value="1"/>
</dbReference>
<feature type="repeat" description="WD" evidence="3">
    <location>
        <begin position="395"/>
        <end position="434"/>
    </location>
</feature>
<dbReference type="InterPro" id="IPR052652">
    <property type="entry name" value="Telomerase_Complex_Comp"/>
</dbReference>
<dbReference type="EMBL" id="AFYH01265937">
    <property type="status" value="NOT_ANNOTATED_CDS"/>
    <property type="molecule type" value="Genomic_DNA"/>
</dbReference>
<dbReference type="EMBL" id="AFYH01265935">
    <property type="status" value="NOT_ANNOTATED_CDS"/>
    <property type="molecule type" value="Genomic_DNA"/>
</dbReference>
<dbReference type="Bgee" id="ENSLACG00000001633">
    <property type="expression patterns" value="Expressed in pharyngeal gill and 5 other cell types or tissues"/>
</dbReference>
<dbReference type="SMART" id="SM00320">
    <property type="entry name" value="WD40"/>
    <property type="match status" value="8"/>
</dbReference>
<dbReference type="AlphaFoldDB" id="H2ZWQ9"/>
<name>H2ZWQ9_LATCH</name>
<evidence type="ECO:0000259" key="4">
    <source>
        <dbReference type="Pfam" id="PF25047"/>
    </source>
</evidence>
<dbReference type="Pfam" id="PF25047">
    <property type="entry name" value="Beta-prop_TEP1_2nd"/>
    <property type="match status" value="1"/>
</dbReference>
<reference evidence="5" key="3">
    <citation type="submission" date="2025-09" db="UniProtKB">
        <authorList>
            <consortium name="Ensembl"/>
        </authorList>
    </citation>
    <scope>IDENTIFICATION</scope>
</reference>
<feature type="repeat" description="WD" evidence="3">
    <location>
        <begin position="169"/>
        <end position="201"/>
    </location>
</feature>
<dbReference type="GO" id="GO:0003720">
    <property type="term" value="F:telomerase activity"/>
    <property type="evidence" value="ECO:0007669"/>
    <property type="project" value="TreeGrafter"/>
</dbReference>
<dbReference type="eggNOG" id="KOG4155">
    <property type="taxonomic scope" value="Eukaryota"/>
</dbReference>
<dbReference type="Gene3D" id="2.130.10.10">
    <property type="entry name" value="YVTN repeat-like/Quinoprotein amine dehydrogenase"/>
    <property type="match status" value="4"/>
</dbReference>
<keyword evidence="1 3" id="KW-0853">WD repeat</keyword>
<reference evidence="5" key="2">
    <citation type="submission" date="2025-08" db="UniProtKB">
        <authorList>
            <consortium name="Ensembl"/>
        </authorList>
    </citation>
    <scope>IDENTIFICATION</scope>
</reference>
<evidence type="ECO:0000256" key="2">
    <source>
        <dbReference type="ARBA" id="ARBA00022737"/>
    </source>
</evidence>
<dbReference type="PANTHER" id="PTHR44791">
    <property type="entry name" value="TELOMERASE PROTEIN COMPONENT 1 TEP1"/>
    <property type="match status" value="1"/>
</dbReference>
<evidence type="ECO:0000256" key="3">
    <source>
        <dbReference type="PROSITE-ProRule" id="PRU00221"/>
    </source>
</evidence>
<dbReference type="InterPro" id="IPR056829">
    <property type="entry name" value="Beta-prop_TEP1_2nd"/>
</dbReference>
<dbReference type="HOGENOM" id="CLU_565699_0_0_1"/>
<dbReference type="CDD" id="cd00200">
    <property type="entry name" value="WD40"/>
    <property type="match status" value="1"/>
</dbReference>
<feature type="repeat" description="WD" evidence="3">
    <location>
        <begin position="350"/>
        <end position="383"/>
    </location>
</feature>
<dbReference type="InParanoid" id="H2ZWQ9"/>
<dbReference type="InterPro" id="IPR011047">
    <property type="entry name" value="Quinoprotein_ADH-like_sf"/>
</dbReference>
<dbReference type="STRING" id="7897.ENSLACP00000001830"/>
<dbReference type="GeneTree" id="ENSGT00940000161338"/>
<feature type="repeat" description="WD" evidence="3">
    <location>
        <begin position="79"/>
        <end position="120"/>
    </location>
</feature>
<dbReference type="InterPro" id="IPR015943">
    <property type="entry name" value="WD40/YVTN_repeat-like_dom_sf"/>
</dbReference>
<feature type="domain" description="TEP-1 second beta-propeller" evidence="4">
    <location>
        <begin position="265"/>
        <end position="461"/>
    </location>
</feature>
<dbReference type="PROSITE" id="PS50082">
    <property type="entry name" value="WD_REPEATS_2"/>
    <property type="match status" value="6"/>
</dbReference>
<proteinExistence type="predicted"/>
<accession>H2ZWQ9</accession>
<dbReference type="Ensembl" id="ENSLACT00000001843.1">
    <property type="protein sequence ID" value="ENSLACP00000001830.1"/>
    <property type="gene ID" value="ENSLACG00000001633.1"/>
</dbReference>
<sequence length="483" mass="51455">SSSLSACLSHLPPPVSISPRGHLAAVGTSLGYVHLLDTDSGQTVKLPDELSRPGMCEGISFDGKMEVWNVLDGCRLLQIEGHTDQISGCAVSPDKKQFATVSWDCKLKVWRANKGTLDQETMYPYPLNCVTFHPEGHLIAVGCWDASVASLDGQVLLWSVISDIMVGSYTAHRGASEVAKFIGGGQFLVTAGEDQKVRVWSGSLGQSCGVYGTGVSSAALCVCVSVSHEAKQLAIGYHSDGVKIYNASSGNQVAECQLPQVPIRCLMWLQKGDLLASGSDDQVVRVWRVSGSRQATCVWMLAGHLGPVLALDLSNDFLASASDDFTVMLWSLKEVSSLSDASVQSPAAVLRGHSAGVTCCSFSPDGQGLVTGGKDRNLLFWDVGSLPPSMSKSLLSCHLDWISGCCWTEQFVASCSSDCTVRLWDPQSGECLECLLGHQSAVSCVCVKVRQAIIYSKKTVLALSTIPGGESVERASPREVVEC</sequence>
<dbReference type="SUPFAM" id="SSF50998">
    <property type="entry name" value="Quinoprotein alcohol dehydrogenase-like"/>
    <property type="match status" value="1"/>
</dbReference>
<dbReference type="GO" id="GO:0070034">
    <property type="term" value="F:telomerase RNA binding"/>
    <property type="evidence" value="ECO:0007669"/>
    <property type="project" value="TreeGrafter"/>
</dbReference>
<feature type="repeat" description="WD" evidence="3">
    <location>
        <begin position="301"/>
        <end position="340"/>
    </location>
</feature>
<dbReference type="InterPro" id="IPR020472">
    <property type="entry name" value="WD40_PAC1"/>
</dbReference>
<dbReference type="InterPro" id="IPR019775">
    <property type="entry name" value="WD40_repeat_CS"/>
</dbReference>
<protein>
    <recommendedName>
        <fullName evidence="4">TEP-1 second beta-propeller domain-containing protein</fullName>
    </recommendedName>
</protein>
<dbReference type="Proteomes" id="UP000008672">
    <property type="component" value="Unassembled WGS sequence"/>
</dbReference>
<feature type="repeat" description="WD" evidence="3">
    <location>
        <begin position="263"/>
        <end position="297"/>
    </location>
</feature>
<dbReference type="GO" id="GO:0000722">
    <property type="term" value="P:telomere maintenance via recombination"/>
    <property type="evidence" value="ECO:0007669"/>
    <property type="project" value="TreeGrafter"/>
</dbReference>
<dbReference type="EMBL" id="AFYH01265934">
    <property type="status" value="NOT_ANNOTATED_CDS"/>
    <property type="molecule type" value="Genomic_DNA"/>
</dbReference>
<dbReference type="GO" id="GO:0005697">
    <property type="term" value="C:telomerase holoenzyme complex"/>
    <property type="evidence" value="ECO:0007669"/>
    <property type="project" value="TreeGrafter"/>
</dbReference>
<organism evidence="5 6">
    <name type="scientific">Latimeria chalumnae</name>
    <name type="common">Coelacanth</name>
    <dbReference type="NCBI Taxonomy" id="7897"/>
    <lineage>
        <taxon>Eukaryota</taxon>
        <taxon>Metazoa</taxon>
        <taxon>Chordata</taxon>
        <taxon>Craniata</taxon>
        <taxon>Vertebrata</taxon>
        <taxon>Euteleostomi</taxon>
        <taxon>Coelacanthiformes</taxon>
        <taxon>Coelacanthidae</taxon>
        <taxon>Latimeria</taxon>
    </lineage>
</organism>
<evidence type="ECO:0000313" key="5">
    <source>
        <dbReference type="Ensembl" id="ENSLACP00000001830.1"/>
    </source>
</evidence>
<dbReference type="EMBL" id="AFYH01265936">
    <property type="status" value="NOT_ANNOTATED_CDS"/>
    <property type="molecule type" value="Genomic_DNA"/>
</dbReference>
<keyword evidence="2" id="KW-0677">Repeat</keyword>